<reference evidence="3" key="1">
    <citation type="journal article" date="2011" name="Genetics">
        <title>Massive changes in genome architecture accompany the transition to self-fertility in the filamentous fungus Neurospora tetrasperma.</title>
        <authorList>
            <person name="Ellison C.E."/>
            <person name="Stajich J.E."/>
            <person name="Jacobson D.J."/>
            <person name="Natvig D.O."/>
            <person name="Lapidus A."/>
            <person name="Foster B."/>
            <person name="Aerts A."/>
            <person name="Riley R."/>
            <person name="Lindquist E.A."/>
            <person name="Grigoriev I.V."/>
            <person name="Taylor J.W."/>
        </authorList>
    </citation>
    <scope>NUCLEOTIDE SEQUENCE [LARGE SCALE GENOMIC DNA]</scope>
    <source>
        <strain evidence="3">FGSC 2508 / P0657</strain>
    </source>
</reference>
<evidence type="ECO:0000256" key="1">
    <source>
        <dbReference type="SAM" id="MobiDB-lite"/>
    </source>
</evidence>
<gene>
    <name evidence="2" type="ORF">NEUTE1DRAFT_53067</name>
</gene>
<dbReference type="KEGG" id="nte:NEUTE1DRAFT53067"/>
<organism evidence="2 3">
    <name type="scientific">Neurospora tetrasperma (strain FGSC 2508 / ATCC MYA-4615 / P0657)</name>
    <dbReference type="NCBI Taxonomy" id="510951"/>
    <lineage>
        <taxon>Eukaryota</taxon>
        <taxon>Fungi</taxon>
        <taxon>Dikarya</taxon>
        <taxon>Ascomycota</taxon>
        <taxon>Pezizomycotina</taxon>
        <taxon>Sordariomycetes</taxon>
        <taxon>Sordariomycetidae</taxon>
        <taxon>Sordariales</taxon>
        <taxon>Sordariaceae</taxon>
        <taxon>Neurospora</taxon>
    </lineage>
</organism>
<keyword evidence="3" id="KW-1185">Reference proteome</keyword>
<dbReference type="Proteomes" id="UP000008065">
    <property type="component" value="Unassembled WGS sequence"/>
</dbReference>
<accession>F8MYI7</accession>
<dbReference type="AlphaFoldDB" id="F8MYI7"/>
<proteinExistence type="predicted"/>
<dbReference type="OrthoDB" id="10388559at2759"/>
<sequence>MPATTHHNNDRIVDSNNNVDDTTHAPNDGSRGYPKPIGPVKPPPKPTREQEQEGGCETSDISCPGMKRE</sequence>
<name>F8MYI7_NEUT8</name>
<dbReference type="EMBL" id="GL891382">
    <property type="protein sequence ID" value="EGO51384.1"/>
    <property type="molecule type" value="Genomic_DNA"/>
</dbReference>
<dbReference type="HOGENOM" id="CLU_2776566_0_0_1"/>
<dbReference type="VEuPathDB" id="FungiDB:NEUTE1DRAFT_53067"/>
<evidence type="ECO:0000313" key="2">
    <source>
        <dbReference type="EMBL" id="EGO51384.1"/>
    </source>
</evidence>
<dbReference type="RefSeq" id="XP_009855024.1">
    <property type="nucleotide sequence ID" value="XM_009856722.1"/>
</dbReference>
<feature type="region of interest" description="Disordered" evidence="1">
    <location>
        <begin position="1"/>
        <end position="69"/>
    </location>
</feature>
<dbReference type="GeneID" id="20828381"/>
<feature type="compositionally biased region" description="Pro residues" evidence="1">
    <location>
        <begin position="36"/>
        <end position="45"/>
    </location>
</feature>
<protein>
    <submittedName>
        <fullName evidence="2">Uncharacterized protein</fullName>
    </submittedName>
</protein>
<evidence type="ECO:0000313" key="3">
    <source>
        <dbReference type="Proteomes" id="UP000008065"/>
    </source>
</evidence>